<name>A0A9D5ACD6_PEA</name>
<keyword evidence="4 6" id="KW-0134">Cell wall</keyword>
<comment type="subcellular location">
    <subcellularLocation>
        <location evidence="2 6">Secreted</location>
        <location evidence="2 6">Cell wall</location>
    </subcellularLocation>
</comment>
<evidence type="ECO:0000313" key="8">
    <source>
        <dbReference type="Proteomes" id="UP001058974"/>
    </source>
</evidence>
<dbReference type="Gramene" id="Psat06G0536100-T4">
    <property type="protein sequence ID" value="KAI5400445.1"/>
    <property type="gene ID" value="KIW84_065361"/>
</dbReference>
<keyword evidence="8" id="KW-1185">Reference proteome</keyword>
<reference evidence="7 8" key="1">
    <citation type="journal article" date="2022" name="Nat. Genet.">
        <title>Improved pea reference genome and pan-genome highlight genomic features and evolutionary characteristics.</title>
        <authorList>
            <person name="Yang T."/>
            <person name="Liu R."/>
            <person name="Luo Y."/>
            <person name="Hu S."/>
            <person name="Wang D."/>
            <person name="Wang C."/>
            <person name="Pandey M.K."/>
            <person name="Ge S."/>
            <person name="Xu Q."/>
            <person name="Li N."/>
            <person name="Li G."/>
            <person name="Huang Y."/>
            <person name="Saxena R.K."/>
            <person name="Ji Y."/>
            <person name="Li M."/>
            <person name="Yan X."/>
            <person name="He Y."/>
            <person name="Liu Y."/>
            <person name="Wang X."/>
            <person name="Xiang C."/>
            <person name="Varshney R.K."/>
            <person name="Ding H."/>
            <person name="Gao S."/>
            <person name="Zong X."/>
        </authorList>
    </citation>
    <scope>NUCLEOTIDE SEQUENCE [LARGE SCALE GENOMIC DNA]</scope>
    <source>
        <strain evidence="7 8">cv. Zhongwan 6</strain>
    </source>
</reference>
<dbReference type="PANTHER" id="PTHR21562">
    <property type="entry name" value="NOTUM-RELATED"/>
    <property type="match status" value="1"/>
</dbReference>
<dbReference type="GO" id="GO:0071555">
    <property type="term" value="P:cell wall organization"/>
    <property type="evidence" value="ECO:0007669"/>
    <property type="project" value="UniProtKB-KW"/>
</dbReference>
<evidence type="ECO:0000256" key="3">
    <source>
        <dbReference type="ARBA" id="ARBA00005784"/>
    </source>
</evidence>
<accession>A0A9D5ACD6</accession>
<proteinExistence type="inferred from homology"/>
<evidence type="ECO:0000313" key="7">
    <source>
        <dbReference type="EMBL" id="KAI5400445.1"/>
    </source>
</evidence>
<dbReference type="InterPro" id="IPR004963">
    <property type="entry name" value="PAE/NOTUM"/>
</dbReference>
<dbReference type="GO" id="GO:0016787">
    <property type="term" value="F:hydrolase activity"/>
    <property type="evidence" value="ECO:0007669"/>
    <property type="project" value="UniProtKB-KW"/>
</dbReference>
<protein>
    <recommendedName>
        <fullName evidence="6">Pectin acetylesterase</fullName>
        <ecNumber evidence="6">3.1.1.-</ecNumber>
    </recommendedName>
</protein>
<comment type="function">
    <text evidence="1 6">Hydrolyzes acetyl esters in homogalacturonan regions of pectin. In type I primary cell wall, galacturonic acid residues of pectin can be acetylated at the O-2 and O-3 positions. Decreasing the degree of acetylation of pectin gels in vitro alters their physical properties.</text>
</comment>
<sequence length="102" mass="11729">MKLIDLKFQQFHHILAPPSADPLGYWSHCRVNKSACTPAQINTLQGFRLSMLAALKPFYFYSKRGGMFINSCFAHCQSESQETWFGDDSPRINKKTIPRSSW</sequence>
<keyword evidence="5 6" id="KW-0961">Cell wall biogenesis/degradation</keyword>
<organism evidence="7 8">
    <name type="scientific">Pisum sativum</name>
    <name type="common">Garden pea</name>
    <name type="synonym">Lathyrus oleraceus</name>
    <dbReference type="NCBI Taxonomy" id="3888"/>
    <lineage>
        <taxon>Eukaryota</taxon>
        <taxon>Viridiplantae</taxon>
        <taxon>Streptophyta</taxon>
        <taxon>Embryophyta</taxon>
        <taxon>Tracheophyta</taxon>
        <taxon>Spermatophyta</taxon>
        <taxon>Magnoliopsida</taxon>
        <taxon>eudicotyledons</taxon>
        <taxon>Gunneridae</taxon>
        <taxon>Pentapetalae</taxon>
        <taxon>rosids</taxon>
        <taxon>fabids</taxon>
        <taxon>Fabales</taxon>
        <taxon>Fabaceae</taxon>
        <taxon>Papilionoideae</taxon>
        <taxon>50 kb inversion clade</taxon>
        <taxon>NPAAA clade</taxon>
        <taxon>Hologalegina</taxon>
        <taxon>IRL clade</taxon>
        <taxon>Fabeae</taxon>
        <taxon>Lathyrus</taxon>
    </lineage>
</organism>
<dbReference type="Pfam" id="PF03283">
    <property type="entry name" value="PAE"/>
    <property type="match status" value="1"/>
</dbReference>
<evidence type="ECO:0000256" key="6">
    <source>
        <dbReference type="RuleBase" id="RU363114"/>
    </source>
</evidence>
<dbReference type="AlphaFoldDB" id="A0A9D5ACD6"/>
<dbReference type="Proteomes" id="UP001058974">
    <property type="component" value="Chromosome 6"/>
</dbReference>
<dbReference type="PANTHER" id="PTHR21562:SF69">
    <property type="entry name" value="PECTIN ACETYLESTERASE 9"/>
    <property type="match status" value="1"/>
</dbReference>
<keyword evidence="6" id="KW-0378">Hydrolase</keyword>
<comment type="caution">
    <text evidence="7">The sequence shown here is derived from an EMBL/GenBank/DDBJ whole genome shotgun (WGS) entry which is preliminary data.</text>
</comment>
<comment type="similarity">
    <text evidence="3 6">Belongs to the pectinacetylesterase family.</text>
</comment>
<keyword evidence="6" id="KW-0964">Secreted</keyword>
<evidence type="ECO:0000256" key="5">
    <source>
        <dbReference type="ARBA" id="ARBA00023316"/>
    </source>
</evidence>
<evidence type="ECO:0000256" key="1">
    <source>
        <dbReference type="ARBA" id="ARBA00003534"/>
    </source>
</evidence>
<gene>
    <name evidence="7" type="ORF">KIW84_065361</name>
</gene>
<dbReference type="EMBL" id="JAMSHJ010000006">
    <property type="protein sequence ID" value="KAI5400445.1"/>
    <property type="molecule type" value="Genomic_DNA"/>
</dbReference>
<evidence type="ECO:0000256" key="4">
    <source>
        <dbReference type="ARBA" id="ARBA00022512"/>
    </source>
</evidence>
<evidence type="ECO:0000256" key="2">
    <source>
        <dbReference type="ARBA" id="ARBA00004191"/>
    </source>
</evidence>
<dbReference type="EC" id="3.1.1.-" evidence="6"/>